<accession>A0A814QGU2</accession>
<dbReference type="EMBL" id="CAJNOH010000763">
    <property type="protein sequence ID" value="CAF1119150.1"/>
    <property type="molecule type" value="Genomic_DNA"/>
</dbReference>
<reference evidence="1" key="1">
    <citation type="submission" date="2021-02" db="EMBL/GenBank/DDBJ databases">
        <authorList>
            <person name="Nowell W R."/>
        </authorList>
    </citation>
    <scope>NUCLEOTIDE SEQUENCE</scope>
</reference>
<sequence>MNIMGVRHHQFDYVVTKILPFIGSSIRSFVINGNWETIISTKALTILFAPSISSIFSQLQKLTLKLFTGKRLLSFLDNIIDFLQLVELDIRFLKEDADDKLITKIFASNNGRLRSISFDDDSIALNLFKDNNDESISFPNIQQLKINLKFIYVLPRLFKLIPNIHCLYVYVENMSHEQDYNKLFNDLSPLIYLTDFHLRLVNFLWIFDDITNILRQMPFLQKLTLDLWTSDEHLINGENLISILPSSLKQFHFLIRYYTSQSNFEIDRLLTSWSNHMSINYFLDKDNNCVLLYSRPCCLCSTILSATISKYLPSSWIQIQQIEDLQITNVTSFTEILLIIQHLHQLRTLTIDVTNNSENAMSSTQSIRLRLPRLKKLEVHGICQLFHLLQAAPNLEFLIVEYDCIKALLDDEPACNLLQKRLIRLEIFKGENMDVEQLQRIADVFNYLIEFILNMKKSKIFIDSIILTTLTLWNKKELFSLHIGGLVSDEATKNLQEWLINHTDLTREHSFVTTYENDWFSLWW</sequence>
<evidence type="ECO:0000313" key="2">
    <source>
        <dbReference type="EMBL" id="CAF1509687.1"/>
    </source>
</evidence>
<proteinExistence type="predicted"/>
<dbReference type="Proteomes" id="UP000663870">
    <property type="component" value="Unassembled WGS sequence"/>
</dbReference>
<comment type="caution">
    <text evidence="1">The sequence shown here is derived from an EMBL/GenBank/DDBJ whole genome shotgun (WGS) entry which is preliminary data.</text>
</comment>
<evidence type="ECO:0000313" key="1">
    <source>
        <dbReference type="EMBL" id="CAF1119150.1"/>
    </source>
</evidence>
<dbReference type="Proteomes" id="UP000663854">
    <property type="component" value="Unassembled WGS sequence"/>
</dbReference>
<gene>
    <name evidence="2" type="ORF">JXQ802_LOCUS40920</name>
    <name evidence="1" type="ORF">PYM288_LOCUS20605</name>
</gene>
<keyword evidence="4" id="KW-1185">Reference proteome</keyword>
<evidence type="ECO:0000313" key="3">
    <source>
        <dbReference type="Proteomes" id="UP000663854"/>
    </source>
</evidence>
<name>A0A814QGU2_9BILA</name>
<evidence type="ECO:0000313" key="4">
    <source>
        <dbReference type="Proteomes" id="UP000663870"/>
    </source>
</evidence>
<dbReference type="EMBL" id="CAJNOL010002532">
    <property type="protein sequence ID" value="CAF1509687.1"/>
    <property type="molecule type" value="Genomic_DNA"/>
</dbReference>
<protein>
    <submittedName>
        <fullName evidence="1">Uncharacterized protein</fullName>
    </submittedName>
</protein>
<organism evidence="1 3">
    <name type="scientific">Rotaria sordida</name>
    <dbReference type="NCBI Taxonomy" id="392033"/>
    <lineage>
        <taxon>Eukaryota</taxon>
        <taxon>Metazoa</taxon>
        <taxon>Spiralia</taxon>
        <taxon>Gnathifera</taxon>
        <taxon>Rotifera</taxon>
        <taxon>Eurotatoria</taxon>
        <taxon>Bdelloidea</taxon>
        <taxon>Philodinida</taxon>
        <taxon>Philodinidae</taxon>
        <taxon>Rotaria</taxon>
    </lineage>
</organism>
<dbReference type="AlphaFoldDB" id="A0A814QGU2"/>